<dbReference type="InterPro" id="IPR011993">
    <property type="entry name" value="PH-like_dom_sf"/>
</dbReference>
<feature type="domain" description="PH" evidence="1">
    <location>
        <begin position="24"/>
        <end position="123"/>
    </location>
</feature>
<dbReference type="Proteomes" id="UP000485058">
    <property type="component" value="Unassembled WGS sequence"/>
</dbReference>
<dbReference type="Gene3D" id="2.30.29.30">
    <property type="entry name" value="Pleckstrin-homology domain (PH domain)/Phosphotyrosine-binding domain (PTB)"/>
    <property type="match status" value="1"/>
</dbReference>
<dbReference type="PROSITE" id="PS50003">
    <property type="entry name" value="PH_DOMAIN"/>
    <property type="match status" value="1"/>
</dbReference>
<evidence type="ECO:0000313" key="3">
    <source>
        <dbReference type="Proteomes" id="UP000485058"/>
    </source>
</evidence>
<proteinExistence type="predicted"/>
<organism evidence="2 3">
    <name type="scientific">Haematococcus lacustris</name>
    <name type="common">Green alga</name>
    <name type="synonym">Haematococcus pluvialis</name>
    <dbReference type="NCBI Taxonomy" id="44745"/>
    <lineage>
        <taxon>Eukaryota</taxon>
        <taxon>Viridiplantae</taxon>
        <taxon>Chlorophyta</taxon>
        <taxon>core chlorophytes</taxon>
        <taxon>Chlorophyceae</taxon>
        <taxon>CS clade</taxon>
        <taxon>Chlamydomonadales</taxon>
        <taxon>Haematococcaceae</taxon>
        <taxon>Haematococcus</taxon>
    </lineage>
</organism>
<dbReference type="AlphaFoldDB" id="A0A6A0AB11"/>
<dbReference type="EMBL" id="BLLF01004662">
    <property type="protein sequence ID" value="GFH30029.1"/>
    <property type="molecule type" value="Genomic_DNA"/>
</dbReference>
<gene>
    <name evidence="2" type="ORF">HaLaN_28800</name>
</gene>
<dbReference type="SMART" id="SM00233">
    <property type="entry name" value="PH"/>
    <property type="match status" value="1"/>
</dbReference>
<evidence type="ECO:0000259" key="1">
    <source>
        <dbReference type="PROSITE" id="PS50003"/>
    </source>
</evidence>
<dbReference type="PANTHER" id="PTHR14336">
    <property type="entry name" value="TANDEM PH DOMAIN CONTAINING PROTEIN"/>
    <property type="match status" value="1"/>
</dbReference>
<protein>
    <submittedName>
        <fullName evidence="2">PH domain-containing protein</fullName>
    </submittedName>
</protein>
<comment type="caution">
    <text evidence="2">The sequence shown here is derived from an EMBL/GenBank/DDBJ whole genome shotgun (WGS) entry which is preliminary data.</text>
</comment>
<dbReference type="FunFam" id="2.30.29.30:FF:000286">
    <property type="entry name" value="PH-protein kinase domain containing protein"/>
    <property type="match status" value="1"/>
</dbReference>
<dbReference type="Pfam" id="PF00169">
    <property type="entry name" value="PH"/>
    <property type="match status" value="1"/>
</dbReference>
<dbReference type="InterPro" id="IPR001849">
    <property type="entry name" value="PH_domain"/>
</dbReference>
<dbReference type="InterPro" id="IPR051707">
    <property type="entry name" value="PI-Interact_SigTrans_Reg"/>
</dbReference>
<dbReference type="SUPFAM" id="SSF50729">
    <property type="entry name" value="PH domain-like"/>
    <property type="match status" value="1"/>
</dbReference>
<name>A0A6A0AB11_HAELA</name>
<evidence type="ECO:0000313" key="2">
    <source>
        <dbReference type="EMBL" id="GFH30029.1"/>
    </source>
</evidence>
<dbReference type="CDD" id="cd13276">
    <property type="entry name" value="PH_AtPH1"/>
    <property type="match status" value="1"/>
</dbReference>
<accession>A0A6A0AB11</accession>
<sequence length="176" mass="20235">MSSWLKNWGKPSKEAYAGVEFWQSPDRCGWLTKQGEYIKSWRKRWFVLKQGKIMWFLDDAVTADSVPRGVIDVNKCLSIKGAEDTINKAYAFEISTHTESMFFIAESEKEKEDWINAVGRAIVKHSRRQVLSMLPPHHCLATELDLSMACWHGRVHVHGTLTHLLEHDRGDYTTGS</sequence>
<keyword evidence="3" id="KW-1185">Reference proteome</keyword>
<reference evidence="2 3" key="1">
    <citation type="submission" date="2020-02" db="EMBL/GenBank/DDBJ databases">
        <title>Draft genome sequence of Haematococcus lacustris strain NIES-144.</title>
        <authorList>
            <person name="Morimoto D."/>
            <person name="Nakagawa S."/>
            <person name="Yoshida T."/>
            <person name="Sawayama S."/>
        </authorList>
    </citation>
    <scope>NUCLEOTIDE SEQUENCE [LARGE SCALE GENOMIC DNA]</scope>
    <source>
        <strain evidence="2 3">NIES-144</strain>
    </source>
</reference>
<dbReference type="PANTHER" id="PTHR14336:SF8">
    <property type="entry name" value="PROTEIN OPY1"/>
    <property type="match status" value="1"/>
</dbReference>